<dbReference type="Pfam" id="PF06980">
    <property type="entry name" value="DUF1302"/>
    <property type="match status" value="1"/>
</dbReference>
<comment type="caution">
    <text evidence="2">The sequence shown here is derived from an EMBL/GenBank/DDBJ whole genome shotgun (WGS) entry which is preliminary data.</text>
</comment>
<evidence type="ECO:0000313" key="2">
    <source>
        <dbReference type="EMBL" id="KAA0595411.1"/>
    </source>
</evidence>
<sequence>MTPSTKTILLGSVALSLLASAPVRAASWEVGDDGFKITFDNTLKYSNAFRLQDPKGSQLTDVNLDDGNRNFKRGVISNRADLLSEFTAGTKDYGVRLSGAAWYDTVYNHGTDNDTGFGNSVSVPADSFTRATRRIHGRNTELQDAFVYNNFTVDDKRASLRLGRHSLVFGESLFFGQNGVAAAQQPIDLAKLLSVPGTQFKELLMPVWQASGSLQLSENLSVGGYYQFQWRPTRLPAAGSYFSTFDFVGDGAERLIAGAPLVNGGGPASFWRGQDMKARDSGQFGLQARYTPEDSDVELGFYFAKYHDKTPQIYLIPNANPSAADVAAGRIGRLRLVYPEDIKTVGVSASTVIGRTNVAGEISYRWNAPLESDPQVTTDAANNSGNPAYAVGRTLHVQTSAIHAFTPTPLWDGASLVGEVAWNDRLAIDKNPSALDPRTTRSALALRSIFTLTYFQIANGLDVNIPLGVGWTPYGRSSAVPGFAGRVSRGGDISIGADFTYQTAWQFGTSLTHYFGGGGVGLTPVVAGRTPLQELSFTQTSKDRDFIGFYAKRSF</sequence>
<name>A0A5A9GLX8_AZOLI</name>
<proteinExistence type="predicted"/>
<accession>A0A5A9GLX8</accession>
<evidence type="ECO:0000256" key="1">
    <source>
        <dbReference type="SAM" id="SignalP"/>
    </source>
</evidence>
<feature type="signal peptide" evidence="1">
    <location>
        <begin position="1"/>
        <end position="25"/>
    </location>
</feature>
<keyword evidence="1" id="KW-0732">Signal</keyword>
<evidence type="ECO:0000313" key="3">
    <source>
        <dbReference type="Proteomes" id="UP000324927"/>
    </source>
</evidence>
<keyword evidence="3" id="KW-1185">Reference proteome</keyword>
<dbReference type="Proteomes" id="UP000324927">
    <property type="component" value="Unassembled WGS sequence"/>
</dbReference>
<protein>
    <submittedName>
        <fullName evidence="2">DUF1302 domain-containing protein</fullName>
    </submittedName>
</protein>
<gene>
    <name evidence="2" type="ORF">FZ942_17480</name>
</gene>
<feature type="chain" id="PRO_5022757862" evidence="1">
    <location>
        <begin position="26"/>
        <end position="555"/>
    </location>
</feature>
<dbReference type="OrthoDB" id="177054at2"/>
<reference evidence="2 3" key="1">
    <citation type="submission" date="2019-08" db="EMBL/GenBank/DDBJ databases">
        <authorList>
            <person name="Grouzdev D."/>
            <person name="Tikhonova E."/>
            <person name="Kravchenko I."/>
        </authorList>
    </citation>
    <scope>NUCLEOTIDE SEQUENCE [LARGE SCALE GENOMIC DNA]</scope>
    <source>
        <strain evidence="2 3">59b</strain>
    </source>
</reference>
<dbReference type="AlphaFoldDB" id="A0A5A9GLX8"/>
<dbReference type="EMBL" id="VTTN01000006">
    <property type="protein sequence ID" value="KAA0595411.1"/>
    <property type="molecule type" value="Genomic_DNA"/>
</dbReference>
<dbReference type="InterPro" id="IPR010727">
    <property type="entry name" value="DUF1302"/>
</dbReference>
<organism evidence="2 3">
    <name type="scientific">Azospirillum lipoferum</name>
    <dbReference type="NCBI Taxonomy" id="193"/>
    <lineage>
        <taxon>Bacteria</taxon>
        <taxon>Pseudomonadati</taxon>
        <taxon>Pseudomonadota</taxon>
        <taxon>Alphaproteobacteria</taxon>
        <taxon>Rhodospirillales</taxon>
        <taxon>Azospirillaceae</taxon>
        <taxon>Azospirillum</taxon>
    </lineage>
</organism>